<dbReference type="Proteomes" id="UP000297972">
    <property type="component" value="Unassembled WGS sequence"/>
</dbReference>
<dbReference type="OrthoDB" id="9955570at2"/>
<evidence type="ECO:0000313" key="2">
    <source>
        <dbReference type="Proteomes" id="UP000297972"/>
    </source>
</evidence>
<protein>
    <submittedName>
        <fullName evidence="1">Uncharacterized protein</fullName>
    </submittedName>
</protein>
<dbReference type="EMBL" id="SRPG01000072">
    <property type="protein sequence ID" value="TGN61743.1"/>
    <property type="molecule type" value="Genomic_DNA"/>
</dbReference>
<reference evidence="1 2" key="1">
    <citation type="submission" date="2019-03" db="EMBL/GenBank/DDBJ databases">
        <authorList>
            <person name="Li J."/>
        </authorList>
    </citation>
    <scope>NUCLEOTIDE SEQUENCE [LARGE SCALE GENOMIC DNA]</scope>
    <source>
        <strain evidence="1 2">3058</strain>
    </source>
</reference>
<accession>A0A4Z1CCM9</accession>
<evidence type="ECO:0000313" key="1">
    <source>
        <dbReference type="EMBL" id="TGN61743.1"/>
    </source>
</evidence>
<dbReference type="AlphaFoldDB" id="A0A4Z1CCM9"/>
<sequence length="65" mass="7369">MDEMVYDALVDLKSSIEKQTEMQGKLLATMKALIGTVEENSSERYEFTEVMRAIGQGEKPKNRTV</sequence>
<gene>
    <name evidence="1" type="ORF">E4L95_09260</name>
</gene>
<keyword evidence="2" id="KW-1185">Reference proteome</keyword>
<organism evidence="1 2">
    <name type="scientific">Paracoccus liaowanqingii</name>
    <dbReference type="NCBI Taxonomy" id="2560053"/>
    <lineage>
        <taxon>Bacteria</taxon>
        <taxon>Pseudomonadati</taxon>
        <taxon>Pseudomonadota</taxon>
        <taxon>Alphaproteobacteria</taxon>
        <taxon>Rhodobacterales</taxon>
        <taxon>Paracoccaceae</taxon>
        <taxon>Paracoccus</taxon>
    </lineage>
</organism>
<comment type="caution">
    <text evidence="1">The sequence shown here is derived from an EMBL/GenBank/DDBJ whole genome shotgun (WGS) entry which is preliminary data.</text>
</comment>
<dbReference type="RefSeq" id="WP_135817375.1">
    <property type="nucleotide sequence ID" value="NZ_SRPG01000072.1"/>
</dbReference>
<proteinExistence type="predicted"/>
<name>A0A4Z1CCM9_9RHOB</name>